<gene>
    <name evidence="2" type="ORF">G9Q97_00250</name>
</gene>
<dbReference type="EMBL" id="JAANYN010000001">
    <property type="protein sequence ID" value="NHE55242.1"/>
    <property type="molecule type" value="Genomic_DNA"/>
</dbReference>
<dbReference type="PANTHER" id="PTHR30383:SF5">
    <property type="entry name" value="SGNH HYDROLASE-TYPE ESTERASE DOMAIN-CONTAINING PROTEIN"/>
    <property type="match status" value="1"/>
</dbReference>
<evidence type="ECO:0000259" key="1">
    <source>
        <dbReference type="Pfam" id="PF13472"/>
    </source>
</evidence>
<evidence type="ECO:0000313" key="2">
    <source>
        <dbReference type="EMBL" id="NHE55242.1"/>
    </source>
</evidence>
<keyword evidence="3" id="KW-1185">Reference proteome</keyword>
<keyword evidence="2" id="KW-0378">Hydrolase</keyword>
<name>A0ABX0H1E0_9BACT</name>
<reference evidence="2 3" key="1">
    <citation type="submission" date="2020-03" db="EMBL/GenBank/DDBJ databases">
        <title>Cyclobacterium plantarum sp. nov., a marine bacterium isolated from a coastal-marine wetland.</title>
        <authorList>
            <person name="Sanchez-Porro C."/>
            <person name="Ventosa A."/>
            <person name="Amoozegar M."/>
        </authorList>
    </citation>
    <scope>NUCLEOTIDE SEQUENCE [LARGE SCALE GENOMIC DNA]</scope>
    <source>
        <strain evidence="2 3">GBPx2</strain>
    </source>
</reference>
<dbReference type="RefSeq" id="WP_166141985.1">
    <property type="nucleotide sequence ID" value="NZ_JAANYN010000001.1"/>
</dbReference>
<dbReference type="InterPro" id="IPR051532">
    <property type="entry name" value="Ester_Hydrolysis_Enzymes"/>
</dbReference>
<proteinExistence type="predicted"/>
<dbReference type="GO" id="GO:0016787">
    <property type="term" value="F:hydrolase activity"/>
    <property type="evidence" value="ECO:0007669"/>
    <property type="project" value="UniProtKB-KW"/>
</dbReference>
<dbReference type="InterPro" id="IPR013830">
    <property type="entry name" value="SGNH_hydro"/>
</dbReference>
<dbReference type="CDD" id="cd01834">
    <property type="entry name" value="SGNH_hydrolase_like_2"/>
    <property type="match status" value="1"/>
</dbReference>
<dbReference type="Pfam" id="PF13472">
    <property type="entry name" value="Lipase_GDSL_2"/>
    <property type="match status" value="1"/>
</dbReference>
<protein>
    <submittedName>
        <fullName evidence="2">SGNH/GDSL hydrolase family protein</fullName>
    </submittedName>
</protein>
<dbReference type="InterPro" id="IPR036514">
    <property type="entry name" value="SGNH_hydro_sf"/>
</dbReference>
<accession>A0ABX0H1E0</accession>
<sequence>MYHFSLLTLLFGLLFSPLKAQEAYVIPPSAKKILFLGNSITYGGSYVSYVESYLRLTYPERTWDFINVGLPSETVSGLSEEGHAGGKFPRPDLHERLERILTAVKPDLIFSCYGMNDGIYLPFDEGRFEAYKKGQEKLHQKTENRGIPIIHLTPPVYDERKGAAYANTLAIYASWLMSKKYTQNWMVIDLHWPMRKFLEDKRDTHPDFVLAADGIHPGDQGHWIMAKSLLKGLGEQENLDTDLPEPAFRKFPQGLQILALVEEKQRISKDAWISHIGHERPGMKEGVPLPAAQSRSAEIIAAMEQILK</sequence>
<dbReference type="Proteomes" id="UP000649799">
    <property type="component" value="Unassembled WGS sequence"/>
</dbReference>
<dbReference type="PANTHER" id="PTHR30383">
    <property type="entry name" value="THIOESTERASE 1/PROTEASE 1/LYSOPHOSPHOLIPASE L1"/>
    <property type="match status" value="1"/>
</dbReference>
<organism evidence="2 3">
    <name type="scientific">Cyclobacterium plantarum</name>
    <dbReference type="NCBI Taxonomy" id="2716263"/>
    <lineage>
        <taxon>Bacteria</taxon>
        <taxon>Pseudomonadati</taxon>
        <taxon>Bacteroidota</taxon>
        <taxon>Cytophagia</taxon>
        <taxon>Cytophagales</taxon>
        <taxon>Cyclobacteriaceae</taxon>
        <taxon>Cyclobacterium</taxon>
    </lineage>
</organism>
<comment type="caution">
    <text evidence="2">The sequence shown here is derived from an EMBL/GenBank/DDBJ whole genome shotgun (WGS) entry which is preliminary data.</text>
</comment>
<evidence type="ECO:0000313" key="3">
    <source>
        <dbReference type="Proteomes" id="UP000649799"/>
    </source>
</evidence>
<dbReference type="Gene3D" id="3.40.50.1110">
    <property type="entry name" value="SGNH hydrolase"/>
    <property type="match status" value="1"/>
</dbReference>
<feature type="domain" description="SGNH hydrolase-type esterase" evidence="1">
    <location>
        <begin position="35"/>
        <end position="223"/>
    </location>
</feature>
<dbReference type="SUPFAM" id="SSF52266">
    <property type="entry name" value="SGNH hydrolase"/>
    <property type="match status" value="1"/>
</dbReference>